<dbReference type="SUPFAM" id="SSF51215">
    <property type="entry name" value="Regulatory protein AraC"/>
    <property type="match status" value="1"/>
</dbReference>
<keyword evidence="1" id="KW-0805">Transcription regulation</keyword>
<dbReference type="CDD" id="cd02208">
    <property type="entry name" value="cupin_RmlC-like"/>
    <property type="match status" value="1"/>
</dbReference>
<dbReference type="InterPro" id="IPR018060">
    <property type="entry name" value="HTH_AraC"/>
</dbReference>
<dbReference type="InterPro" id="IPR020449">
    <property type="entry name" value="Tscrpt_reg_AraC-type_HTH"/>
</dbReference>
<dbReference type="InterPro" id="IPR009057">
    <property type="entry name" value="Homeodomain-like_sf"/>
</dbReference>
<dbReference type="InterPro" id="IPR037923">
    <property type="entry name" value="HTH-like"/>
</dbReference>
<dbReference type="Pfam" id="PF12833">
    <property type="entry name" value="HTH_18"/>
    <property type="match status" value="1"/>
</dbReference>
<accession>A0A916QGP3</accession>
<dbReference type="PANTHER" id="PTHR43280:SF2">
    <property type="entry name" value="HTH-TYPE TRANSCRIPTIONAL REGULATOR EXSA"/>
    <property type="match status" value="1"/>
</dbReference>
<evidence type="ECO:0000259" key="4">
    <source>
        <dbReference type="PROSITE" id="PS01124"/>
    </source>
</evidence>
<evidence type="ECO:0000256" key="2">
    <source>
        <dbReference type="ARBA" id="ARBA00023125"/>
    </source>
</evidence>
<dbReference type="PROSITE" id="PS01124">
    <property type="entry name" value="HTH_ARAC_FAMILY_2"/>
    <property type="match status" value="1"/>
</dbReference>
<comment type="caution">
    <text evidence="5">The sequence shown here is derived from an EMBL/GenBank/DDBJ whole genome shotgun (WGS) entry which is preliminary data.</text>
</comment>
<proteinExistence type="predicted"/>
<organism evidence="5 6">
    <name type="scientific">Insulibacter thermoxylanivorax</name>
    <dbReference type="NCBI Taxonomy" id="2749268"/>
    <lineage>
        <taxon>Bacteria</taxon>
        <taxon>Bacillati</taxon>
        <taxon>Bacillota</taxon>
        <taxon>Bacilli</taxon>
        <taxon>Bacillales</taxon>
        <taxon>Paenibacillaceae</taxon>
        <taxon>Insulibacter</taxon>
    </lineage>
</organism>
<evidence type="ECO:0000256" key="3">
    <source>
        <dbReference type="ARBA" id="ARBA00023163"/>
    </source>
</evidence>
<dbReference type="Gene3D" id="2.60.120.10">
    <property type="entry name" value="Jelly Rolls"/>
    <property type="match status" value="1"/>
</dbReference>
<dbReference type="PRINTS" id="PR00032">
    <property type="entry name" value="HTHARAC"/>
</dbReference>
<protein>
    <recommendedName>
        <fullName evidence="4">HTH araC/xylS-type domain-containing protein</fullName>
    </recommendedName>
</protein>
<dbReference type="EMBL" id="BMAQ01000035">
    <property type="protein sequence ID" value="GFR39118.1"/>
    <property type="molecule type" value="Genomic_DNA"/>
</dbReference>
<evidence type="ECO:0000313" key="5">
    <source>
        <dbReference type="EMBL" id="GFR39118.1"/>
    </source>
</evidence>
<dbReference type="GO" id="GO:0003700">
    <property type="term" value="F:DNA-binding transcription factor activity"/>
    <property type="evidence" value="ECO:0007669"/>
    <property type="project" value="InterPro"/>
</dbReference>
<dbReference type="GO" id="GO:0043565">
    <property type="term" value="F:sequence-specific DNA binding"/>
    <property type="evidence" value="ECO:0007669"/>
    <property type="project" value="InterPro"/>
</dbReference>
<evidence type="ECO:0000256" key="1">
    <source>
        <dbReference type="ARBA" id="ARBA00023015"/>
    </source>
</evidence>
<sequence length="290" mass="33781">MIEFLDGTRETVHYSEHFGMRLFINESAIDYPVHWHTAAEIIMPLVNGYTAVVSDQRCELAPGEILFIPPGELHELFAPPSGKRLILQFDYGQFTHMDGFDTTLAMLRPFTVLRSGEDDETLHSLRPLLYKIMDEYFSKSPLSEAQAYSILIQFIVCLGRRILTEERRFPKTHPSKRLRDIERFNRVCRYIREHCTEDIRTDDAAREAGLSKYHFVRMFKQFTGISFTTYLNQQRIMLAEKLLIEPNVSITEVAMRSGFGSLATFNRVFKEHKKCTPSQYKQLYGQHIQP</sequence>
<dbReference type="PANTHER" id="PTHR43280">
    <property type="entry name" value="ARAC-FAMILY TRANSCRIPTIONAL REGULATOR"/>
    <property type="match status" value="1"/>
</dbReference>
<evidence type="ECO:0000313" key="6">
    <source>
        <dbReference type="Proteomes" id="UP000654993"/>
    </source>
</evidence>
<dbReference type="SUPFAM" id="SSF46689">
    <property type="entry name" value="Homeodomain-like"/>
    <property type="match status" value="2"/>
</dbReference>
<keyword evidence="6" id="KW-1185">Reference proteome</keyword>
<dbReference type="Proteomes" id="UP000654993">
    <property type="component" value="Unassembled WGS sequence"/>
</dbReference>
<gene>
    <name evidence="5" type="ORF">PRECH8_24140</name>
</gene>
<reference evidence="5" key="2">
    <citation type="journal article" date="2021" name="Data Brief">
        <title>Draft genome sequence data of the facultative, thermophilic, xylanolytic bacterium Paenibacillus sp. strain DA-C8.</title>
        <authorList>
            <person name="Chhe C."/>
            <person name="Uke A."/>
            <person name="Baramee S."/>
            <person name="Ungkulpasvich U."/>
            <person name="Tachaapaikoon C."/>
            <person name="Pason P."/>
            <person name="Waeonukul R."/>
            <person name="Ratanakhanokchai K."/>
            <person name="Kosugi A."/>
        </authorList>
    </citation>
    <scope>NUCLEOTIDE SEQUENCE</scope>
    <source>
        <strain evidence="5">DA-C8</strain>
    </source>
</reference>
<dbReference type="InterPro" id="IPR018062">
    <property type="entry name" value="HTH_AraC-typ_CS"/>
</dbReference>
<name>A0A916QGP3_9BACL</name>
<keyword evidence="3" id="KW-0804">Transcription</keyword>
<dbReference type="InterPro" id="IPR014710">
    <property type="entry name" value="RmlC-like_jellyroll"/>
</dbReference>
<dbReference type="AlphaFoldDB" id="A0A916QGP3"/>
<dbReference type="SMART" id="SM00342">
    <property type="entry name" value="HTH_ARAC"/>
    <property type="match status" value="1"/>
</dbReference>
<dbReference type="Gene3D" id="1.10.10.60">
    <property type="entry name" value="Homeodomain-like"/>
    <property type="match status" value="2"/>
</dbReference>
<keyword evidence="2" id="KW-0238">DNA-binding</keyword>
<reference evidence="5" key="1">
    <citation type="submission" date="2020-08" db="EMBL/GenBank/DDBJ databases">
        <authorList>
            <person name="Uke A."/>
            <person name="Chhe C."/>
            <person name="Baramee S."/>
            <person name="Kosugi A."/>
        </authorList>
    </citation>
    <scope>NUCLEOTIDE SEQUENCE</scope>
    <source>
        <strain evidence="5">DA-C8</strain>
    </source>
</reference>
<dbReference type="RefSeq" id="WP_200967332.1">
    <property type="nucleotide sequence ID" value="NZ_BMAQ01000035.1"/>
</dbReference>
<feature type="domain" description="HTH araC/xylS-type" evidence="4">
    <location>
        <begin position="185"/>
        <end position="283"/>
    </location>
</feature>
<dbReference type="PROSITE" id="PS00041">
    <property type="entry name" value="HTH_ARAC_FAMILY_1"/>
    <property type="match status" value="1"/>
</dbReference>